<name>A0A8H6KP05_9PEZI</name>
<protein>
    <submittedName>
        <fullName evidence="2">Uncharacterized protein</fullName>
    </submittedName>
</protein>
<proteinExistence type="predicted"/>
<gene>
    <name evidence="2" type="ORF">CMUS01_05944</name>
</gene>
<feature type="compositionally biased region" description="Low complexity" evidence="1">
    <location>
        <begin position="1"/>
        <end position="15"/>
    </location>
</feature>
<feature type="region of interest" description="Disordered" evidence="1">
    <location>
        <begin position="1"/>
        <end position="76"/>
    </location>
</feature>
<evidence type="ECO:0000256" key="1">
    <source>
        <dbReference type="SAM" id="MobiDB-lite"/>
    </source>
</evidence>
<keyword evidence="3" id="KW-1185">Reference proteome</keyword>
<feature type="compositionally biased region" description="Low complexity" evidence="1">
    <location>
        <begin position="47"/>
        <end position="72"/>
    </location>
</feature>
<dbReference type="Proteomes" id="UP000639643">
    <property type="component" value="Unassembled WGS sequence"/>
</dbReference>
<dbReference type="EMBL" id="WIGM01000185">
    <property type="protein sequence ID" value="KAF6835027.1"/>
    <property type="molecule type" value="Genomic_DNA"/>
</dbReference>
<comment type="caution">
    <text evidence="2">The sequence shown here is derived from an EMBL/GenBank/DDBJ whole genome shotgun (WGS) entry which is preliminary data.</text>
</comment>
<organism evidence="2 3">
    <name type="scientific">Colletotrichum musicola</name>
    <dbReference type="NCBI Taxonomy" id="2175873"/>
    <lineage>
        <taxon>Eukaryota</taxon>
        <taxon>Fungi</taxon>
        <taxon>Dikarya</taxon>
        <taxon>Ascomycota</taxon>
        <taxon>Pezizomycotina</taxon>
        <taxon>Sordariomycetes</taxon>
        <taxon>Hypocreomycetidae</taxon>
        <taxon>Glomerellales</taxon>
        <taxon>Glomerellaceae</taxon>
        <taxon>Colletotrichum</taxon>
        <taxon>Colletotrichum orchidearum species complex</taxon>
    </lineage>
</organism>
<dbReference type="AlphaFoldDB" id="A0A8H6KP05"/>
<evidence type="ECO:0000313" key="3">
    <source>
        <dbReference type="Proteomes" id="UP000639643"/>
    </source>
</evidence>
<feature type="region of interest" description="Disordered" evidence="1">
    <location>
        <begin position="91"/>
        <end position="110"/>
    </location>
</feature>
<evidence type="ECO:0000313" key="2">
    <source>
        <dbReference type="EMBL" id="KAF6835027.1"/>
    </source>
</evidence>
<reference evidence="2" key="1">
    <citation type="journal article" date="2020" name="Phytopathology">
        <title>Genome Sequence Resources of Colletotrichum truncatum, C. plurivorum, C. musicola, and C. sojae: Four Species Pathogenic to Soybean (Glycine max).</title>
        <authorList>
            <person name="Rogerio F."/>
            <person name="Boufleur T.R."/>
            <person name="Ciampi-Guillardi M."/>
            <person name="Sukno S.A."/>
            <person name="Thon M.R."/>
            <person name="Massola Junior N.S."/>
            <person name="Baroncelli R."/>
        </authorList>
    </citation>
    <scope>NUCLEOTIDE SEQUENCE</scope>
    <source>
        <strain evidence="2">LFN0074</strain>
    </source>
</reference>
<accession>A0A8H6KP05</accession>
<feature type="compositionally biased region" description="Low complexity" evidence="1">
    <location>
        <begin position="22"/>
        <end position="37"/>
    </location>
</feature>
<sequence>MLPGRRSSSSSTTKSLPKKPSRSPSPRTTASNPATSPHETRCRSWARSPASMRESCSSSSWAASTSRRSGARNPSTRVAFSLMVAFTLRPPSGCFSAEKPPRTQLRHSQP</sequence>